<sequence length="304" mass="34548">MVKLSPKEIAELKGQGYIFQNDKEHFVCRVITVNGTMTSEKIKKVADISEKYGEGHMSFTSRLTIEIRGIKYEDIDKVKEELKECGMYAGGTGKRVRPVTSCKGTVCSYGLLDTQELNRKIHERFYLGCYDVVLPHKFKIAVGGCPNNCIKPNLNDLGIMAQRKPELNLDKCKSCGKCAVIEKCRMKAVYKVDDRVVIDREKCINCGKCIENCYFSAMEVKEEGMKIYLGGRWGKYPKAGYLVDKIFNEEEALDFIEKSILYFKDNGISGERFGIMLDRIGFNKAQEVLLGNEMIERKSEILSK</sequence>
<evidence type="ECO:0000313" key="6">
    <source>
        <dbReference type="EMBL" id="KGM97967.1"/>
    </source>
</evidence>
<evidence type="ECO:0000313" key="7">
    <source>
        <dbReference type="Proteomes" id="UP000030014"/>
    </source>
</evidence>
<dbReference type="InterPro" id="IPR045169">
    <property type="entry name" value="NO2/SO3_Rdtase_4Fe4S_prot"/>
</dbReference>
<dbReference type="Pfam" id="PF03460">
    <property type="entry name" value="NIR_SIR_ferr"/>
    <property type="match status" value="1"/>
</dbReference>
<dbReference type="InterPro" id="IPR006067">
    <property type="entry name" value="NO2/SO3_Rdtase_4Fe4S_dom"/>
</dbReference>
<dbReference type="PROSITE" id="PS51379">
    <property type="entry name" value="4FE4S_FER_2"/>
    <property type="match status" value="2"/>
</dbReference>
<dbReference type="GO" id="GO:0050311">
    <property type="term" value="F:sulfite reductase (ferredoxin) activity"/>
    <property type="evidence" value="ECO:0007669"/>
    <property type="project" value="TreeGrafter"/>
</dbReference>
<dbReference type="GO" id="GO:0020037">
    <property type="term" value="F:heme binding"/>
    <property type="evidence" value="ECO:0007669"/>
    <property type="project" value="InterPro"/>
</dbReference>
<organism evidence="6 7">
    <name type="scientific">Clostridium botulinum C/D str. DC5</name>
    <dbReference type="NCBI Taxonomy" id="1443128"/>
    <lineage>
        <taxon>Bacteria</taxon>
        <taxon>Bacillati</taxon>
        <taxon>Bacillota</taxon>
        <taxon>Clostridia</taxon>
        <taxon>Eubacteriales</taxon>
        <taxon>Clostridiaceae</taxon>
        <taxon>Clostridium</taxon>
    </lineage>
</organism>
<name>A0A0A0IAK4_CLOBO</name>
<dbReference type="InterPro" id="IPR045854">
    <property type="entry name" value="NO2/SO3_Rdtase_4Fe4S_sf"/>
</dbReference>
<evidence type="ECO:0000256" key="1">
    <source>
        <dbReference type="ARBA" id="ARBA00022485"/>
    </source>
</evidence>
<dbReference type="Proteomes" id="UP000030014">
    <property type="component" value="Unassembled WGS sequence"/>
</dbReference>
<dbReference type="RefSeq" id="WP_039256929.1">
    <property type="nucleotide sequence ID" value="NZ_JDRY01000059.1"/>
</dbReference>
<dbReference type="GO" id="GO:0051539">
    <property type="term" value="F:4 iron, 4 sulfur cluster binding"/>
    <property type="evidence" value="ECO:0007669"/>
    <property type="project" value="UniProtKB-KW"/>
</dbReference>
<keyword evidence="3" id="KW-0408">Iron</keyword>
<feature type="domain" description="4Fe-4S ferredoxin-type" evidence="5">
    <location>
        <begin position="163"/>
        <end position="193"/>
    </location>
</feature>
<dbReference type="SUPFAM" id="SSF54862">
    <property type="entry name" value="4Fe-4S ferredoxins"/>
    <property type="match status" value="1"/>
</dbReference>
<dbReference type="InterPro" id="IPR005117">
    <property type="entry name" value="NiRdtase/SiRdtase_haem-b_fer"/>
</dbReference>
<keyword evidence="1" id="KW-0004">4Fe-4S</keyword>
<accession>A0A0A0IAK4</accession>
<dbReference type="GO" id="GO:0046872">
    <property type="term" value="F:metal ion binding"/>
    <property type="evidence" value="ECO:0007669"/>
    <property type="project" value="UniProtKB-KW"/>
</dbReference>
<feature type="domain" description="4Fe-4S ferredoxin-type" evidence="5">
    <location>
        <begin position="194"/>
        <end position="223"/>
    </location>
</feature>
<dbReference type="Gene3D" id="3.30.413.10">
    <property type="entry name" value="Sulfite Reductase Hemoprotein, domain 1"/>
    <property type="match status" value="1"/>
</dbReference>
<dbReference type="GO" id="GO:0009337">
    <property type="term" value="C:sulfite reductase complex (NADPH)"/>
    <property type="evidence" value="ECO:0007669"/>
    <property type="project" value="TreeGrafter"/>
</dbReference>
<dbReference type="InterPro" id="IPR017896">
    <property type="entry name" value="4Fe4S_Fe-S-bd"/>
</dbReference>
<dbReference type="EMBL" id="JDRY01000059">
    <property type="protein sequence ID" value="KGM97967.1"/>
    <property type="molecule type" value="Genomic_DNA"/>
</dbReference>
<dbReference type="SUPFAM" id="SSF56014">
    <property type="entry name" value="Nitrite and sulphite reductase 4Fe-4S domain-like"/>
    <property type="match status" value="1"/>
</dbReference>
<dbReference type="Gene3D" id="3.30.70.3340">
    <property type="match status" value="1"/>
</dbReference>
<reference evidence="6 7" key="1">
    <citation type="submission" date="2014-01" db="EMBL/GenBank/DDBJ databases">
        <title>Plasmidome dynamics in the species complex Clostridium novyi sensu lato converts strains of independent lineages into distinctly different pathogens.</title>
        <authorList>
            <person name="Skarin H."/>
            <person name="Segerman B."/>
        </authorList>
    </citation>
    <scope>NUCLEOTIDE SEQUENCE [LARGE SCALE GENOMIC DNA]</scope>
    <source>
        <strain evidence="6 7">DC5</strain>
    </source>
</reference>
<gene>
    <name evidence="6" type="ORF">Z955_11675</name>
</gene>
<dbReference type="Pfam" id="PF01077">
    <property type="entry name" value="NIR_SIR"/>
    <property type="match status" value="1"/>
</dbReference>
<dbReference type="SUPFAM" id="SSF55124">
    <property type="entry name" value="Nitrite/Sulfite reductase N-terminal domain-like"/>
    <property type="match status" value="1"/>
</dbReference>
<dbReference type="InterPro" id="IPR036136">
    <property type="entry name" value="Nit/Sulf_reduc_fer-like_dom_sf"/>
</dbReference>
<evidence type="ECO:0000259" key="5">
    <source>
        <dbReference type="PROSITE" id="PS51379"/>
    </source>
</evidence>
<dbReference type="PANTHER" id="PTHR11493">
    <property type="entry name" value="SULFITE REDUCTASE [NADPH] SUBUNIT BETA-RELATED"/>
    <property type="match status" value="1"/>
</dbReference>
<proteinExistence type="predicted"/>
<keyword evidence="2" id="KW-0479">Metal-binding</keyword>
<dbReference type="GO" id="GO:0016002">
    <property type="term" value="F:sulfite reductase activity"/>
    <property type="evidence" value="ECO:0007669"/>
    <property type="project" value="TreeGrafter"/>
</dbReference>
<evidence type="ECO:0000256" key="4">
    <source>
        <dbReference type="ARBA" id="ARBA00023014"/>
    </source>
</evidence>
<dbReference type="PANTHER" id="PTHR11493:SF54">
    <property type="entry name" value="ANAEROBIC SULFITE REDUCTASE SUBUNIT C"/>
    <property type="match status" value="1"/>
</dbReference>
<evidence type="ECO:0000256" key="3">
    <source>
        <dbReference type="ARBA" id="ARBA00023004"/>
    </source>
</evidence>
<dbReference type="AlphaFoldDB" id="A0A0A0IAK4"/>
<keyword evidence="4" id="KW-0411">Iron-sulfur</keyword>
<dbReference type="Gene3D" id="3.30.70.20">
    <property type="match status" value="1"/>
</dbReference>
<evidence type="ECO:0000256" key="2">
    <source>
        <dbReference type="ARBA" id="ARBA00022723"/>
    </source>
</evidence>
<protein>
    <submittedName>
        <fullName evidence="6">(4Fe-4S)-binding protein</fullName>
    </submittedName>
</protein>
<dbReference type="GO" id="GO:0000103">
    <property type="term" value="P:sulfate assimilation"/>
    <property type="evidence" value="ECO:0007669"/>
    <property type="project" value="TreeGrafter"/>
</dbReference>
<comment type="caution">
    <text evidence="6">The sequence shown here is derived from an EMBL/GenBank/DDBJ whole genome shotgun (WGS) entry which is preliminary data.</text>
</comment>
<dbReference type="Pfam" id="PF00037">
    <property type="entry name" value="Fer4"/>
    <property type="match status" value="1"/>
</dbReference>